<evidence type="ECO:0000259" key="1">
    <source>
        <dbReference type="Pfam" id="PF02036"/>
    </source>
</evidence>
<dbReference type="InterPro" id="IPR036527">
    <property type="entry name" value="SCP2_sterol-bd_dom_sf"/>
</dbReference>
<feature type="domain" description="SCP2" evidence="1">
    <location>
        <begin position="72"/>
        <end position="153"/>
    </location>
</feature>
<dbReference type="AlphaFoldDB" id="A0A3M2M0N6"/>
<name>A0A3M2M0N6_9ACTN</name>
<sequence length="156" mass="16378">MGERIPSEAGDFRQLLEAVSTPAELRELLHADGVNDAVIAEFVQAAGVDDVLDRIFGLMGTRFVPGKAGGGTGTVQWNVTTPDGPRAYRLEIADGRATGGRGAPGKATVTLSMSLQSLLRLCAGELNGVTGVMTGKIKVSGDMMFGAKMQGWFDYS</sequence>
<protein>
    <recommendedName>
        <fullName evidence="1">SCP2 domain-containing protein</fullName>
    </recommendedName>
</protein>
<dbReference type="InterPro" id="IPR003033">
    <property type="entry name" value="SCP2_sterol-bd_dom"/>
</dbReference>
<dbReference type="RefSeq" id="WP_122195367.1">
    <property type="nucleotide sequence ID" value="NZ_JBHSKC010000013.1"/>
</dbReference>
<gene>
    <name evidence="2" type="ORF">EBO15_16985</name>
</gene>
<organism evidence="2 3">
    <name type="scientific">Actinomadura harenae</name>
    <dbReference type="NCBI Taxonomy" id="2483351"/>
    <lineage>
        <taxon>Bacteria</taxon>
        <taxon>Bacillati</taxon>
        <taxon>Actinomycetota</taxon>
        <taxon>Actinomycetes</taxon>
        <taxon>Streptosporangiales</taxon>
        <taxon>Thermomonosporaceae</taxon>
        <taxon>Actinomadura</taxon>
    </lineage>
</organism>
<dbReference type="EMBL" id="RFFG01000027">
    <property type="protein sequence ID" value="RMI43137.1"/>
    <property type="molecule type" value="Genomic_DNA"/>
</dbReference>
<dbReference type="Pfam" id="PF02036">
    <property type="entry name" value="SCP2"/>
    <property type="match status" value="1"/>
</dbReference>
<dbReference type="SUPFAM" id="SSF55718">
    <property type="entry name" value="SCP-like"/>
    <property type="match status" value="1"/>
</dbReference>
<evidence type="ECO:0000313" key="2">
    <source>
        <dbReference type="EMBL" id="RMI43137.1"/>
    </source>
</evidence>
<keyword evidence="3" id="KW-1185">Reference proteome</keyword>
<accession>A0A3M2M0N6</accession>
<dbReference type="Gene3D" id="3.30.1050.10">
    <property type="entry name" value="SCP2 sterol-binding domain"/>
    <property type="match status" value="1"/>
</dbReference>
<comment type="caution">
    <text evidence="2">The sequence shown here is derived from an EMBL/GenBank/DDBJ whole genome shotgun (WGS) entry which is preliminary data.</text>
</comment>
<dbReference type="Proteomes" id="UP000282674">
    <property type="component" value="Unassembled WGS sequence"/>
</dbReference>
<dbReference type="OrthoDB" id="5243187at2"/>
<reference evidence="2 3" key="1">
    <citation type="submission" date="2018-10" db="EMBL/GenBank/DDBJ databases">
        <title>Isolation from soil.</title>
        <authorList>
            <person name="Hu J."/>
        </authorList>
    </citation>
    <scope>NUCLEOTIDE SEQUENCE [LARGE SCALE GENOMIC DNA]</scope>
    <source>
        <strain evidence="2 3">NEAU-Ht49</strain>
    </source>
</reference>
<proteinExistence type="predicted"/>
<evidence type="ECO:0000313" key="3">
    <source>
        <dbReference type="Proteomes" id="UP000282674"/>
    </source>
</evidence>